<evidence type="ECO:0000256" key="2">
    <source>
        <dbReference type="SAM" id="MobiDB-lite"/>
    </source>
</evidence>
<feature type="compositionally biased region" description="Polar residues" evidence="2">
    <location>
        <begin position="410"/>
        <end position="435"/>
    </location>
</feature>
<gene>
    <name evidence="3" type="ORF">BJ508DRAFT_362084</name>
</gene>
<dbReference type="AlphaFoldDB" id="A0A3N4I9E5"/>
<dbReference type="Proteomes" id="UP000275078">
    <property type="component" value="Unassembled WGS sequence"/>
</dbReference>
<keyword evidence="1" id="KW-0175">Coiled coil</keyword>
<evidence type="ECO:0000313" key="3">
    <source>
        <dbReference type="EMBL" id="RPA81288.1"/>
    </source>
</evidence>
<evidence type="ECO:0000256" key="1">
    <source>
        <dbReference type="SAM" id="Coils"/>
    </source>
</evidence>
<name>A0A3N4I9E5_ASCIM</name>
<feature type="coiled-coil region" evidence="1">
    <location>
        <begin position="487"/>
        <end position="542"/>
    </location>
</feature>
<organism evidence="3 4">
    <name type="scientific">Ascobolus immersus RN42</name>
    <dbReference type="NCBI Taxonomy" id="1160509"/>
    <lineage>
        <taxon>Eukaryota</taxon>
        <taxon>Fungi</taxon>
        <taxon>Dikarya</taxon>
        <taxon>Ascomycota</taxon>
        <taxon>Pezizomycotina</taxon>
        <taxon>Pezizomycetes</taxon>
        <taxon>Pezizales</taxon>
        <taxon>Ascobolaceae</taxon>
        <taxon>Ascobolus</taxon>
    </lineage>
</organism>
<keyword evidence="4" id="KW-1185">Reference proteome</keyword>
<dbReference type="EMBL" id="ML119681">
    <property type="protein sequence ID" value="RPA81288.1"/>
    <property type="molecule type" value="Genomic_DNA"/>
</dbReference>
<reference evidence="3 4" key="1">
    <citation type="journal article" date="2018" name="Nat. Ecol. Evol.">
        <title>Pezizomycetes genomes reveal the molecular basis of ectomycorrhizal truffle lifestyle.</title>
        <authorList>
            <person name="Murat C."/>
            <person name="Payen T."/>
            <person name="Noel B."/>
            <person name="Kuo A."/>
            <person name="Morin E."/>
            <person name="Chen J."/>
            <person name="Kohler A."/>
            <person name="Krizsan K."/>
            <person name="Balestrini R."/>
            <person name="Da Silva C."/>
            <person name="Montanini B."/>
            <person name="Hainaut M."/>
            <person name="Levati E."/>
            <person name="Barry K.W."/>
            <person name="Belfiori B."/>
            <person name="Cichocki N."/>
            <person name="Clum A."/>
            <person name="Dockter R.B."/>
            <person name="Fauchery L."/>
            <person name="Guy J."/>
            <person name="Iotti M."/>
            <person name="Le Tacon F."/>
            <person name="Lindquist E.A."/>
            <person name="Lipzen A."/>
            <person name="Malagnac F."/>
            <person name="Mello A."/>
            <person name="Molinier V."/>
            <person name="Miyauchi S."/>
            <person name="Poulain J."/>
            <person name="Riccioni C."/>
            <person name="Rubini A."/>
            <person name="Sitrit Y."/>
            <person name="Splivallo R."/>
            <person name="Traeger S."/>
            <person name="Wang M."/>
            <person name="Zifcakova L."/>
            <person name="Wipf D."/>
            <person name="Zambonelli A."/>
            <person name="Paolocci F."/>
            <person name="Nowrousian M."/>
            <person name="Ottonello S."/>
            <person name="Baldrian P."/>
            <person name="Spatafora J.W."/>
            <person name="Henrissat B."/>
            <person name="Nagy L.G."/>
            <person name="Aury J.M."/>
            <person name="Wincker P."/>
            <person name="Grigoriev I.V."/>
            <person name="Bonfante P."/>
            <person name="Martin F.M."/>
        </authorList>
    </citation>
    <scope>NUCLEOTIDE SEQUENCE [LARGE SCALE GENOMIC DNA]</scope>
    <source>
        <strain evidence="3 4">RN42</strain>
    </source>
</reference>
<feature type="region of interest" description="Disordered" evidence="2">
    <location>
        <begin position="346"/>
        <end position="437"/>
    </location>
</feature>
<sequence>MAETPHFCLYSVNVEAHHTDDYHDSPFFSEVVEHYVNLEQANASARQCVLFGGLAQGFIAPAANISNGERDTFECGQDVDYLYHNRCTITETDVRYDKHGCIDYTAWIEDNDDDRCWRGQEMRPREVHAWVKRVYSFDAVKPMTPETLNNWNRFMPGWIQKPASISKKRKASEVLPTTTKRPCSDSLLLAQHPYVEGSSTTTTDLAVAVPAMPGAPLPRPSIIPVSVPTNTESQKRVTDLEQRLEQALQEKAKMRKEMKVIIAKNVDSRLQKERLKWEKEATANSVIALPSDPNPKVSLRMPLAHSMQMSSNNSKKVPTYPRKGDHGRVLRYSSLAPICASTVSKIAPRSSQDGDYPEPGRCNSMSRSEKKSAASSSTPPQQVASDGATSVYTDYQTSPPQLGAEPTAQIIPTQEETPSSNLTVTRASSNSNQNPAKRALQTVLSLLKDHEMEFKELLEDDDAGRGKELSEQLREIEIKTRDVTANMESLKEGQAQLERERENVEKCKKDYEALSKELRKGEDKLRVEKEAFEKQILLLKRREKDAYLGVHEALMKLRPVKTKVKREE</sequence>
<feature type="coiled-coil region" evidence="1">
    <location>
        <begin position="230"/>
        <end position="264"/>
    </location>
</feature>
<feature type="compositionally biased region" description="Polar residues" evidence="2">
    <location>
        <begin position="378"/>
        <end position="400"/>
    </location>
</feature>
<protein>
    <submittedName>
        <fullName evidence="3">Uncharacterized protein</fullName>
    </submittedName>
</protein>
<accession>A0A3N4I9E5</accession>
<proteinExistence type="predicted"/>
<evidence type="ECO:0000313" key="4">
    <source>
        <dbReference type="Proteomes" id="UP000275078"/>
    </source>
</evidence>